<dbReference type="Proteomes" id="UP000310158">
    <property type="component" value="Unassembled WGS sequence"/>
</dbReference>
<dbReference type="EMBL" id="SGPL01000414">
    <property type="protein sequence ID" value="THH12816.1"/>
    <property type="molecule type" value="Genomic_DNA"/>
</dbReference>
<feature type="compositionally biased region" description="Low complexity" evidence="1">
    <location>
        <begin position="82"/>
        <end position="93"/>
    </location>
</feature>
<dbReference type="AlphaFoldDB" id="A0A4S4LL14"/>
<name>A0A4S4LL14_9AGAM</name>
<evidence type="ECO:0000313" key="2">
    <source>
        <dbReference type="EMBL" id="THH12816.1"/>
    </source>
</evidence>
<dbReference type="CDD" id="cd18186">
    <property type="entry name" value="BTB_POZ_ZBTB_KLHL-like"/>
    <property type="match status" value="1"/>
</dbReference>
<dbReference type="OrthoDB" id="2746456at2759"/>
<dbReference type="InterPro" id="IPR011333">
    <property type="entry name" value="SKP1/BTB/POZ_sf"/>
</dbReference>
<evidence type="ECO:0008006" key="4">
    <source>
        <dbReference type="Google" id="ProtNLM"/>
    </source>
</evidence>
<protein>
    <recommendedName>
        <fullName evidence="4">BTB domain-containing protein</fullName>
    </recommendedName>
</protein>
<evidence type="ECO:0000313" key="3">
    <source>
        <dbReference type="Proteomes" id="UP000310158"/>
    </source>
</evidence>
<sequence>MEMSGKSSIFDLIVDTSKFPARPAEPDPSSVRAPETPKHTNVDVEILSNRDLAGGGEAADNGNGAGKDNGEEDDSGEGETGSGSPLTPLLPESSPEVELPALAELLRGTQPNDKAKVLLQPAATSRRHSITPSHLKRTRFVSASQPAHLSAPVKRQSEVSANSLNFSQPHAKRLCQSSLSQRHDTFWHLDGSVVIQVEKIMFKLHRSRLSHQSEFFARLFSRAKGGGGSAETDPADDSDYPIELVDRCPIYHISETTAKDFECLLIALDDVVSYMFTPPPFSTLASILRASTALEFHHLRTWAVHSLEKLWPDDLDKVQPTTIPHAGATIILARECSVPRVLKRAYYELLRDGTFALGVDELDERDEGDISGRNTPECDSGDSDAQIAISPADLVLLLRTRQRLMSNWIVAAHSPQVFIGCSSGQPSRDGPAAVGPKPLPCISAKLPQGDASWTVLQIIDRVKPELFEEFMHDPIVGFDSLIGID</sequence>
<feature type="region of interest" description="Disordered" evidence="1">
    <location>
        <begin position="19"/>
        <end position="93"/>
    </location>
</feature>
<comment type="caution">
    <text evidence="2">The sequence shown here is derived from an EMBL/GenBank/DDBJ whole genome shotgun (WGS) entry which is preliminary data.</text>
</comment>
<reference evidence="2 3" key="1">
    <citation type="submission" date="2019-02" db="EMBL/GenBank/DDBJ databases">
        <title>Genome sequencing of the rare red list fungi Bondarzewia mesenterica.</title>
        <authorList>
            <person name="Buettner E."/>
            <person name="Kellner H."/>
        </authorList>
    </citation>
    <scope>NUCLEOTIDE SEQUENCE [LARGE SCALE GENOMIC DNA]</scope>
    <source>
        <strain evidence="2 3">DSM 108281</strain>
    </source>
</reference>
<organism evidence="2 3">
    <name type="scientific">Bondarzewia mesenterica</name>
    <dbReference type="NCBI Taxonomy" id="1095465"/>
    <lineage>
        <taxon>Eukaryota</taxon>
        <taxon>Fungi</taxon>
        <taxon>Dikarya</taxon>
        <taxon>Basidiomycota</taxon>
        <taxon>Agaricomycotina</taxon>
        <taxon>Agaricomycetes</taxon>
        <taxon>Russulales</taxon>
        <taxon>Bondarzewiaceae</taxon>
        <taxon>Bondarzewia</taxon>
    </lineage>
</organism>
<proteinExistence type="predicted"/>
<accession>A0A4S4LL14</accession>
<feature type="compositionally biased region" description="Gly residues" evidence="1">
    <location>
        <begin position="53"/>
        <end position="67"/>
    </location>
</feature>
<dbReference type="Gene3D" id="3.30.710.10">
    <property type="entry name" value="Potassium Channel Kv1.1, Chain A"/>
    <property type="match status" value="1"/>
</dbReference>
<evidence type="ECO:0000256" key="1">
    <source>
        <dbReference type="SAM" id="MobiDB-lite"/>
    </source>
</evidence>
<keyword evidence="3" id="KW-1185">Reference proteome</keyword>
<gene>
    <name evidence="2" type="ORF">EW146_g7343</name>
</gene>